<reference evidence="4 5" key="1">
    <citation type="submission" date="2019-12" db="EMBL/GenBank/DDBJ databases">
        <title>Whole-genome sequencing of Allorhizobium vitis.</title>
        <authorList>
            <person name="Gan H.M."/>
            <person name="Szegedi E."/>
            <person name="Burr T."/>
            <person name="Savka M.A."/>
        </authorList>
    </citation>
    <scope>NUCLEOTIDE SEQUENCE [LARGE SCALE GENOMIC DNA]</scope>
    <source>
        <strain evidence="4 5">CG516</strain>
    </source>
</reference>
<protein>
    <submittedName>
        <fullName evidence="4">FAD-binding protein</fullName>
    </submittedName>
</protein>
<dbReference type="InterPro" id="IPR016169">
    <property type="entry name" value="FAD-bd_PCMH_sub2"/>
</dbReference>
<dbReference type="InterPro" id="IPR016164">
    <property type="entry name" value="FAD-linked_Oxase-like_C"/>
</dbReference>
<dbReference type="PROSITE" id="PS51387">
    <property type="entry name" value="FAD_PCMH"/>
    <property type="match status" value="1"/>
</dbReference>
<evidence type="ECO:0000256" key="1">
    <source>
        <dbReference type="ARBA" id="ARBA00022630"/>
    </source>
</evidence>
<feature type="domain" description="FAD-binding PCMH-type" evidence="3">
    <location>
        <begin position="1"/>
        <end position="182"/>
    </location>
</feature>
<dbReference type="InterPro" id="IPR036318">
    <property type="entry name" value="FAD-bd_PCMH-like_sf"/>
</dbReference>
<dbReference type="InterPro" id="IPR006094">
    <property type="entry name" value="Oxid_FAD_bind_N"/>
</dbReference>
<comment type="caution">
    <text evidence="4">The sequence shown here is derived from an EMBL/GenBank/DDBJ whole genome shotgun (WGS) entry which is preliminary data.</text>
</comment>
<gene>
    <name evidence="4" type="ORF">GOZ90_02815</name>
</gene>
<dbReference type="RefSeq" id="WP_337738669.1">
    <property type="nucleotide sequence ID" value="NZ_WPHR01000002.1"/>
</dbReference>
<dbReference type="AlphaFoldDB" id="A0A6L6V9W4"/>
<keyword evidence="2" id="KW-0274">FAD</keyword>
<dbReference type="PANTHER" id="PTHR11748">
    <property type="entry name" value="D-LACTATE DEHYDROGENASE"/>
    <property type="match status" value="1"/>
</dbReference>
<name>A0A6L6V9W4_AGRVI</name>
<dbReference type="InterPro" id="IPR016166">
    <property type="entry name" value="FAD-bd_PCMH"/>
</dbReference>
<dbReference type="SUPFAM" id="SSF56176">
    <property type="entry name" value="FAD-binding/transporter-associated domain-like"/>
    <property type="match status" value="1"/>
</dbReference>
<accession>A0A6L6V9W4</accession>
<dbReference type="GO" id="GO:0071949">
    <property type="term" value="F:FAD binding"/>
    <property type="evidence" value="ECO:0007669"/>
    <property type="project" value="InterPro"/>
</dbReference>
<dbReference type="PANTHER" id="PTHR11748:SF103">
    <property type="entry name" value="GLYCOLATE OXIDASE SUBUNIT GLCE"/>
    <property type="match status" value="1"/>
</dbReference>
<sequence length="412" mass="43152">MSAFLAPQTEDEAAAIIAESAATGRTLAIKGGGTRSGFGTPLDTDVILSSIRLSGIIAYNPAEMVLTAKAGTPMAEIEAAVTEKGQSLAFEPPDHRGLMGKTGEPTIGGAFSVNASGPRRFVAGAARDHLLGVRFVNGKGEAIKAGGRVMKNVTGLDLAKLLAGSHGTLGFLTEVTFKVLPRPRLTQTVVVSGLDDAAAAHAMTVALAMPVEVTGAAHLPELVRPRLIDGNLPDGPATALRLEGLPASVRERAEKLLAVMERLGPATLLDEPQSLVVWQEIRDVRPFTTMLAKPVWKVSVAPTAGHQLVAGLRLYAAIDAFYDWQGGLVWMQMEADTDADLVRAGIKALGGGHATLMRAIDAQRMSIAAFEPEEAAIAMLSQRLREKFDPSGIFNPGFTGAGLASQRAGSGR</sequence>
<organism evidence="4 5">
    <name type="scientific">Agrobacterium vitis</name>
    <name type="common">Rhizobium vitis</name>
    <dbReference type="NCBI Taxonomy" id="373"/>
    <lineage>
        <taxon>Bacteria</taxon>
        <taxon>Pseudomonadati</taxon>
        <taxon>Pseudomonadota</taxon>
        <taxon>Alphaproteobacteria</taxon>
        <taxon>Hyphomicrobiales</taxon>
        <taxon>Rhizobiaceae</taxon>
        <taxon>Rhizobium/Agrobacterium group</taxon>
        <taxon>Agrobacterium</taxon>
    </lineage>
</organism>
<evidence type="ECO:0000256" key="2">
    <source>
        <dbReference type="ARBA" id="ARBA00022827"/>
    </source>
</evidence>
<keyword evidence="1" id="KW-0285">Flavoprotein</keyword>
<evidence type="ECO:0000259" key="3">
    <source>
        <dbReference type="PROSITE" id="PS51387"/>
    </source>
</evidence>
<dbReference type="SUPFAM" id="SSF55103">
    <property type="entry name" value="FAD-linked oxidases, C-terminal domain"/>
    <property type="match status" value="1"/>
</dbReference>
<proteinExistence type="predicted"/>
<evidence type="ECO:0000313" key="4">
    <source>
        <dbReference type="EMBL" id="MUZ71601.1"/>
    </source>
</evidence>
<dbReference type="Proteomes" id="UP000477951">
    <property type="component" value="Unassembled WGS sequence"/>
</dbReference>
<evidence type="ECO:0000313" key="5">
    <source>
        <dbReference type="Proteomes" id="UP000477951"/>
    </source>
</evidence>
<dbReference type="Gene3D" id="3.30.465.10">
    <property type="match status" value="1"/>
</dbReference>
<dbReference type="Pfam" id="PF01565">
    <property type="entry name" value="FAD_binding_4"/>
    <property type="match status" value="1"/>
</dbReference>
<dbReference type="GO" id="GO:0003824">
    <property type="term" value="F:catalytic activity"/>
    <property type="evidence" value="ECO:0007669"/>
    <property type="project" value="InterPro"/>
</dbReference>
<dbReference type="EMBL" id="WPHR01000002">
    <property type="protein sequence ID" value="MUZ71601.1"/>
    <property type="molecule type" value="Genomic_DNA"/>
</dbReference>